<comment type="caution">
    <text evidence="1">The sequence shown here is derived from an EMBL/GenBank/DDBJ whole genome shotgun (WGS) entry which is preliminary data.</text>
</comment>
<dbReference type="Proteomes" id="UP000304953">
    <property type="component" value="Unassembled WGS sequence"/>
</dbReference>
<proteinExistence type="predicted"/>
<protein>
    <submittedName>
        <fullName evidence="1">Uncharacterized protein</fullName>
    </submittedName>
</protein>
<evidence type="ECO:0000313" key="2">
    <source>
        <dbReference type="Proteomes" id="UP000304953"/>
    </source>
</evidence>
<accession>A0AC61RPB1</accession>
<dbReference type="EMBL" id="SRYA01000081">
    <property type="protein sequence ID" value="TGY90849.1"/>
    <property type="molecule type" value="Genomic_DNA"/>
</dbReference>
<keyword evidence="2" id="KW-1185">Reference proteome</keyword>
<gene>
    <name evidence="1" type="ORF">E5329_24005</name>
</gene>
<evidence type="ECO:0000313" key="1">
    <source>
        <dbReference type="EMBL" id="TGY90849.1"/>
    </source>
</evidence>
<organism evidence="1 2">
    <name type="scientific">Petralouisia muris</name>
    <dbReference type="NCBI Taxonomy" id="3032872"/>
    <lineage>
        <taxon>Bacteria</taxon>
        <taxon>Bacillati</taxon>
        <taxon>Bacillota</taxon>
        <taxon>Clostridia</taxon>
        <taxon>Lachnospirales</taxon>
        <taxon>Lachnospiraceae</taxon>
        <taxon>Petralouisia</taxon>
    </lineage>
</organism>
<name>A0AC61RPB1_9FIRM</name>
<sequence length="327" mass="36757">MTDRLTNRLTDGDGKAQAETAGIRDFAQFNVRDSFSVPATDSPIAGGTPVTDSQSPQRVSKRQLAETDSRLGERDRQLLAAVQQYRYLMTGQIGRLLFTDAANPSAGLRAASRSLKKLSGYGLVNSLSRRIGGVRAGSGSFIWHLTHAGERLLRLHDGKASPMRRHYEPSPYFLAHTLAVAETAIRLTEICREHEPQITALQLEPECWRAYSNAGVSYSLKPDLYAATATEEYEDRYFIEVDLDTESPAKIIDKCEKYHAYYRSGLEQEESEMFPLTVWIVPSITRKEKLIRHLREAFDKQAKLFAVITCDELEHLVLDGGDREMLC</sequence>
<reference evidence="1" key="1">
    <citation type="submission" date="2019-04" db="EMBL/GenBank/DDBJ databases">
        <title>Microbes associate with the intestines of laboratory mice.</title>
        <authorList>
            <person name="Navarre W."/>
            <person name="Wong E."/>
            <person name="Huang K."/>
            <person name="Tropini C."/>
            <person name="Ng K."/>
            <person name="Yu B."/>
        </authorList>
    </citation>
    <scope>NUCLEOTIDE SEQUENCE</scope>
    <source>
        <strain evidence="1">NM01_1-7b</strain>
    </source>
</reference>